<sequence>MVLEYKPEKTNQVTDSLSRKAELAAMKIEAVATIERIQSTLPDRIMEGLENDALAKTLMEQAREGTTQRFRIKEGFLITKGHRIF</sequence>
<name>W1NFC7_AMBTC</name>
<keyword evidence="2" id="KW-1185">Reference proteome</keyword>
<dbReference type="Gramene" id="ERM93875">
    <property type="protein sequence ID" value="ERM93875"/>
    <property type="gene ID" value="AMTR_s00139p00058880"/>
</dbReference>
<evidence type="ECO:0000313" key="1">
    <source>
        <dbReference type="EMBL" id="ERM93875.1"/>
    </source>
</evidence>
<evidence type="ECO:0000313" key="2">
    <source>
        <dbReference type="Proteomes" id="UP000017836"/>
    </source>
</evidence>
<dbReference type="EMBL" id="KI397552">
    <property type="protein sequence ID" value="ERM93875.1"/>
    <property type="molecule type" value="Genomic_DNA"/>
</dbReference>
<dbReference type="AlphaFoldDB" id="W1NFC7"/>
<protein>
    <recommendedName>
        <fullName evidence="3">Reverse transcriptase RNase H-like domain-containing protein</fullName>
    </recommendedName>
</protein>
<dbReference type="Proteomes" id="UP000017836">
    <property type="component" value="Unassembled WGS sequence"/>
</dbReference>
<organism evidence="1 2">
    <name type="scientific">Amborella trichopoda</name>
    <dbReference type="NCBI Taxonomy" id="13333"/>
    <lineage>
        <taxon>Eukaryota</taxon>
        <taxon>Viridiplantae</taxon>
        <taxon>Streptophyta</taxon>
        <taxon>Embryophyta</taxon>
        <taxon>Tracheophyta</taxon>
        <taxon>Spermatophyta</taxon>
        <taxon>Magnoliopsida</taxon>
        <taxon>Amborellales</taxon>
        <taxon>Amborellaceae</taxon>
        <taxon>Amborella</taxon>
    </lineage>
</organism>
<dbReference type="HOGENOM" id="CLU_2515682_0_0_1"/>
<proteinExistence type="predicted"/>
<accession>W1NFC7</accession>
<gene>
    <name evidence="1" type="ORF">AMTR_s00139p00058880</name>
</gene>
<reference evidence="2" key="1">
    <citation type="journal article" date="2013" name="Science">
        <title>The Amborella genome and the evolution of flowering plants.</title>
        <authorList>
            <consortium name="Amborella Genome Project"/>
        </authorList>
    </citation>
    <scope>NUCLEOTIDE SEQUENCE [LARGE SCALE GENOMIC DNA]</scope>
</reference>
<evidence type="ECO:0008006" key="3">
    <source>
        <dbReference type="Google" id="ProtNLM"/>
    </source>
</evidence>